<gene>
    <name evidence="4" type="ORF">H9874_04900</name>
</gene>
<dbReference type="InterPro" id="IPR017937">
    <property type="entry name" value="Thioredoxin_CS"/>
</dbReference>
<dbReference type="GO" id="GO:0016491">
    <property type="term" value="F:oxidoreductase activity"/>
    <property type="evidence" value="ECO:0007669"/>
    <property type="project" value="InterPro"/>
</dbReference>
<comment type="caution">
    <text evidence="4">The sequence shown here is derived from an EMBL/GenBank/DDBJ whole genome shotgun (WGS) entry which is preliminary data.</text>
</comment>
<dbReference type="SUPFAM" id="SSF52833">
    <property type="entry name" value="Thioredoxin-like"/>
    <property type="match status" value="1"/>
</dbReference>
<sequence>MRRLFLPLLLCLLFALPAFAAQPDKAIPSIAAQQVLDIVKENKGKLVFINFFATWCPPCREELPELIDLRKDYPADKVVIVSVSLDTDRQKLESFVEGMGFTYPVYMAEPDVGPLFGISSIPFNLLYDAAGKLVAAGPGMIGKEDLAEAFDGLLQ</sequence>
<name>A0A9D1QYW8_9BACT</name>
<proteinExistence type="predicted"/>
<dbReference type="PANTHER" id="PTHR42852:SF13">
    <property type="entry name" value="PROTEIN DIPZ"/>
    <property type="match status" value="1"/>
</dbReference>
<feature type="chain" id="PRO_5039248326" evidence="2">
    <location>
        <begin position="21"/>
        <end position="155"/>
    </location>
</feature>
<evidence type="ECO:0000259" key="3">
    <source>
        <dbReference type="PROSITE" id="PS51352"/>
    </source>
</evidence>
<dbReference type="AlphaFoldDB" id="A0A9D1QYW8"/>
<feature type="domain" description="Thioredoxin" evidence="3">
    <location>
        <begin position="16"/>
        <end position="155"/>
    </location>
</feature>
<dbReference type="InterPro" id="IPR000866">
    <property type="entry name" value="AhpC/TSA"/>
</dbReference>
<reference evidence="4" key="2">
    <citation type="submission" date="2021-04" db="EMBL/GenBank/DDBJ databases">
        <authorList>
            <person name="Gilroy R."/>
        </authorList>
    </citation>
    <scope>NUCLEOTIDE SEQUENCE</scope>
    <source>
        <strain evidence="4">ChiSxjej5B17-1746</strain>
    </source>
</reference>
<dbReference type="InterPro" id="IPR050553">
    <property type="entry name" value="Thioredoxin_ResA/DsbE_sf"/>
</dbReference>
<dbReference type="EMBL" id="DXGI01000175">
    <property type="protein sequence ID" value="HIW78468.1"/>
    <property type="molecule type" value="Genomic_DNA"/>
</dbReference>
<dbReference type="InterPro" id="IPR036249">
    <property type="entry name" value="Thioredoxin-like_sf"/>
</dbReference>
<dbReference type="Gene3D" id="3.40.30.10">
    <property type="entry name" value="Glutaredoxin"/>
    <property type="match status" value="1"/>
</dbReference>
<dbReference type="PROSITE" id="PS51352">
    <property type="entry name" value="THIOREDOXIN_2"/>
    <property type="match status" value="1"/>
</dbReference>
<evidence type="ECO:0000313" key="5">
    <source>
        <dbReference type="Proteomes" id="UP000824264"/>
    </source>
</evidence>
<keyword evidence="1" id="KW-0676">Redox-active center</keyword>
<feature type="signal peptide" evidence="2">
    <location>
        <begin position="1"/>
        <end position="20"/>
    </location>
</feature>
<organism evidence="4 5">
    <name type="scientific">Candidatus Bilophila faecipullorum</name>
    <dbReference type="NCBI Taxonomy" id="2838482"/>
    <lineage>
        <taxon>Bacteria</taxon>
        <taxon>Pseudomonadati</taxon>
        <taxon>Thermodesulfobacteriota</taxon>
        <taxon>Desulfovibrionia</taxon>
        <taxon>Desulfovibrionales</taxon>
        <taxon>Desulfovibrionaceae</taxon>
        <taxon>Bilophila</taxon>
    </lineage>
</organism>
<keyword evidence="2" id="KW-0732">Signal</keyword>
<evidence type="ECO:0000313" key="4">
    <source>
        <dbReference type="EMBL" id="HIW78468.1"/>
    </source>
</evidence>
<evidence type="ECO:0000256" key="2">
    <source>
        <dbReference type="SAM" id="SignalP"/>
    </source>
</evidence>
<dbReference type="CDD" id="cd02966">
    <property type="entry name" value="TlpA_like_family"/>
    <property type="match status" value="1"/>
</dbReference>
<dbReference type="PANTHER" id="PTHR42852">
    <property type="entry name" value="THIOL:DISULFIDE INTERCHANGE PROTEIN DSBE"/>
    <property type="match status" value="1"/>
</dbReference>
<accession>A0A9D1QYW8</accession>
<dbReference type="Pfam" id="PF00578">
    <property type="entry name" value="AhpC-TSA"/>
    <property type="match status" value="1"/>
</dbReference>
<protein>
    <submittedName>
        <fullName evidence="4">TlpA family protein disulfide reductase</fullName>
    </submittedName>
</protein>
<dbReference type="Proteomes" id="UP000824264">
    <property type="component" value="Unassembled WGS sequence"/>
</dbReference>
<reference evidence="4" key="1">
    <citation type="journal article" date="2021" name="PeerJ">
        <title>Extensive microbial diversity within the chicken gut microbiome revealed by metagenomics and culture.</title>
        <authorList>
            <person name="Gilroy R."/>
            <person name="Ravi A."/>
            <person name="Getino M."/>
            <person name="Pursley I."/>
            <person name="Horton D.L."/>
            <person name="Alikhan N.F."/>
            <person name="Baker D."/>
            <person name="Gharbi K."/>
            <person name="Hall N."/>
            <person name="Watson M."/>
            <person name="Adriaenssens E.M."/>
            <person name="Foster-Nyarko E."/>
            <person name="Jarju S."/>
            <person name="Secka A."/>
            <person name="Antonio M."/>
            <person name="Oren A."/>
            <person name="Chaudhuri R.R."/>
            <person name="La Ragione R."/>
            <person name="Hildebrand F."/>
            <person name="Pallen M.J."/>
        </authorList>
    </citation>
    <scope>NUCLEOTIDE SEQUENCE</scope>
    <source>
        <strain evidence="4">ChiSxjej5B17-1746</strain>
    </source>
</reference>
<evidence type="ECO:0000256" key="1">
    <source>
        <dbReference type="ARBA" id="ARBA00023284"/>
    </source>
</evidence>
<dbReference type="GO" id="GO:0016209">
    <property type="term" value="F:antioxidant activity"/>
    <property type="evidence" value="ECO:0007669"/>
    <property type="project" value="InterPro"/>
</dbReference>
<dbReference type="PROSITE" id="PS00194">
    <property type="entry name" value="THIOREDOXIN_1"/>
    <property type="match status" value="1"/>
</dbReference>
<dbReference type="InterPro" id="IPR013766">
    <property type="entry name" value="Thioredoxin_domain"/>
</dbReference>